<organism evidence="1 2">
    <name type="scientific">Cinara cedri</name>
    <dbReference type="NCBI Taxonomy" id="506608"/>
    <lineage>
        <taxon>Eukaryota</taxon>
        <taxon>Metazoa</taxon>
        <taxon>Ecdysozoa</taxon>
        <taxon>Arthropoda</taxon>
        <taxon>Hexapoda</taxon>
        <taxon>Insecta</taxon>
        <taxon>Pterygota</taxon>
        <taxon>Neoptera</taxon>
        <taxon>Paraneoptera</taxon>
        <taxon>Hemiptera</taxon>
        <taxon>Sternorrhyncha</taxon>
        <taxon>Aphidomorpha</taxon>
        <taxon>Aphidoidea</taxon>
        <taxon>Aphididae</taxon>
        <taxon>Lachninae</taxon>
        <taxon>Cinara</taxon>
    </lineage>
</organism>
<dbReference type="Proteomes" id="UP000325440">
    <property type="component" value="Unassembled WGS sequence"/>
</dbReference>
<keyword evidence="2" id="KW-1185">Reference proteome</keyword>
<protein>
    <submittedName>
        <fullName evidence="1">Uncharacterized protein</fullName>
    </submittedName>
</protein>
<name>A0A5E4M9J3_9HEMI</name>
<gene>
    <name evidence="1" type="ORF">CINCED_3A007695</name>
</gene>
<dbReference type="EMBL" id="CABPRJ010000036">
    <property type="protein sequence ID" value="VVC26504.1"/>
    <property type="molecule type" value="Genomic_DNA"/>
</dbReference>
<dbReference type="AlphaFoldDB" id="A0A5E4M9J3"/>
<reference evidence="1 2" key="1">
    <citation type="submission" date="2019-08" db="EMBL/GenBank/DDBJ databases">
        <authorList>
            <person name="Alioto T."/>
            <person name="Alioto T."/>
            <person name="Gomez Garrido J."/>
        </authorList>
    </citation>
    <scope>NUCLEOTIDE SEQUENCE [LARGE SCALE GENOMIC DNA]</scope>
</reference>
<evidence type="ECO:0000313" key="2">
    <source>
        <dbReference type="Proteomes" id="UP000325440"/>
    </source>
</evidence>
<accession>A0A5E4M9J3</accession>
<evidence type="ECO:0000313" key="1">
    <source>
        <dbReference type="EMBL" id="VVC26504.1"/>
    </source>
</evidence>
<sequence length="111" mass="11917">MAVSMTSPSVGSGAPLSVSRTVTDVLSFSGQGDGLFILSDKDDALECVVLTLGRKWPNAMESPGSESESNSGANKYARLESLGWCIPTAPHRLHIDRLYETNHSSSFRCVK</sequence>
<proteinExistence type="predicted"/>